<protein>
    <recommendedName>
        <fullName evidence="4">Secreted protein</fullName>
    </recommendedName>
</protein>
<keyword evidence="3" id="KW-1185">Reference proteome</keyword>
<feature type="signal peptide" evidence="1">
    <location>
        <begin position="1"/>
        <end position="23"/>
    </location>
</feature>
<reference evidence="2 3" key="1">
    <citation type="journal article" date="2023" name="Microb. Genom.">
        <title>Mesoterricola silvestris gen. nov., sp. nov., Mesoterricola sediminis sp. nov., Geothrix oryzae sp. nov., Geothrix edaphica sp. nov., Geothrix rubra sp. nov., and Geothrix limicola sp. nov., six novel members of Acidobacteriota isolated from soils.</title>
        <authorList>
            <person name="Weisberg A.J."/>
            <person name="Pearce E."/>
            <person name="Kramer C.G."/>
            <person name="Chang J.H."/>
            <person name="Clarke C.R."/>
        </authorList>
    </citation>
    <scope>NUCLEOTIDE SEQUENCE [LARGE SCALE GENOMIC DNA]</scope>
    <source>
        <strain evidence="2 3">NE20-4-1</strain>
    </source>
</reference>
<comment type="caution">
    <text evidence="2">The sequence shown here is derived from an EMBL/GenBank/DDBJ whole genome shotgun (WGS) entry which is preliminary data.</text>
</comment>
<gene>
    <name evidence="2" type="ORF">PV383_36145</name>
</gene>
<dbReference type="RefSeq" id="WP_193382881.1">
    <property type="nucleotide sequence ID" value="NZ_JABXWI010000031.1"/>
</dbReference>
<name>A0ABU4MZQ5_9ACTN</name>
<evidence type="ECO:0000313" key="3">
    <source>
        <dbReference type="Proteomes" id="UP001282474"/>
    </source>
</evidence>
<accession>A0ABU4MZQ5</accession>
<organism evidence="2 3">
    <name type="scientific">Streptomyces caniscabiei</name>
    <dbReference type="NCBI Taxonomy" id="2746961"/>
    <lineage>
        <taxon>Bacteria</taxon>
        <taxon>Bacillati</taxon>
        <taxon>Actinomycetota</taxon>
        <taxon>Actinomycetes</taxon>
        <taxon>Kitasatosporales</taxon>
        <taxon>Streptomycetaceae</taxon>
        <taxon>Streptomyces</taxon>
    </lineage>
</organism>
<sequence>MKRFRRIAATLALATAATTGALLTDNLAPAPAADTAWGSPVATAELTVLDVDTIRVTPLDTAWG</sequence>
<dbReference type="Proteomes" id="UP001282474">
    <property type="component" value="Unassembled WGS sequence"/>
</dbReference>
<keyword evidence="1" id="KW-0732">Signal</keyword>
<evidence type="ECO:0008006" key="4">
    <source>
        <dbReference type="Google" id="ProtNLM"/>
    </source>
</evidence>
<dbReference type="EMBL" id="JARAWJ010000039">
    <property type="protein sequence ID" value="MDX3042576.1"/>
    <property type="molecule type" value="Genomic_DNA"/>
</dbReference>
<evidence type="ECO:0000256" key="1">
    <source>
        <dbReference type="SAM" id="SignalP"/>
    </source>
</evidence>
<evidence type="ECO:0000313" key="2">
    <source>
        <dbReference type="EMBL" id="MDX3042576.1"/>
    </source>
</evidence>
<proteinExistence type="predicted"/>
<feature type="chain" id="PRO_5046433169" description="Secreted protein" evidence="1">
    <location>
        <begin position="24"/>
        <end position="64"/>
    </location>
</feature>